<accession>A0A168N9F9</accession>
<proteinExistence type="predicted"/>
<dbReference type="GO" id="GO:0005737">
    <property type="term" value="C:cytoplasm"/>
    <property type="evidence" value="ECO:0007669"/>
    <property type="project" value="TreeGrafter"/>
</dbReference>
<dbReference type="SMART" id="SM00220">
    <property type="entry name" value="S_TKc"/>
    <property type="match status" value="1"/>
</dbReference>
<dbReference type="GO" id="GO:0004674">
    <property type="term" value="F:protein serine/threonine kinase activity"/>
    <property type="evidence" value="ECO:0007669"/>
    <property type="project" value="TreeGrafter"/>
</dbReference>
<dbReference type="Pfam" id="PF00069">
    <property type="entry name" value="Pkinase"/>
    <property type="match status" value="1"/>
</dbReference>
<dbReference type="CDD" id="cd14014">
    <property type="entry name" value="STKc_PknB_like"/>
    <property type="match status" value="1"/>
</dbReference>
<reference evidence="2 3" key="1">
    <citation type="submission" date="2016-03" db="EMBL/GenBank/DDBJ databases">
        <title>Draft genome sequence of Paenibacillus glacialis DSM 22343.</title>
        <authorList>
            <person name="Shin S.-K."/>
            <person name="Yi H."/>
        </authorList>
    </citation>
    <scope>NUCLEOTIDE SEQUENCE [LARGE SCALE GENOMIC DNA]</scope>
    <source>
        <strain evidence="2 3">DSM 22343</strain>
    </source>
</reference>
<sequence length="322" mass="36339">MIGVLSRNTKLGNEQDYQIRRVLSRSELSVVYIVRHIETGTMSVIKEFFPSALARRCSDGKTIKCLKASVSPQFVKLREAFQREAMVLRDLQHPGIVRYEGYFETNGTAYLVMEYCHGITLDSVVRKNQLRINADFLRTSMLPLIGALEHIHQQGYVHRDIKPANILIGKDGKSKLIDFGSVIRYTDSATEHPIFTTAGYSPLELYSDKSLQTPVADIYSLAATLYFCCIGAAPIAVPTRLFEDKLVSVRAGNRAVSPFLSRIIHWGLALSANKRCSSLRWFRAALQTEYILHKKSVVRLTGRKPAVVPHSLPKEREFQHSD</sequence>
<evidence type="ECO:0000313" key="2">
    <source>
        <dbReference type="EMBL" id="OAB45545.1"/>
    </source>
</evidence>
<protein>
    <recommendedName>
        <fullName evidence="1">Protein kinase domain-containing protein</fullName>
    </recommendedName>
</protein>
<evidence type="ECO:0000313" key="3">
    <source>
        <dbReference type="Proteomes" id="UP000076967"/>
    </source>
</evidence>
<evidence type="ECO:0000259" key="1">
    <source>
        <dbReference type="PROSITE" id="PS50011"/>
    </source>
</evidence>
<dbReference type="GO" id="GO:0005524">
    <property type="term" value="F:ATP binding"/>
    <property type="evidence" value="ECO:0007669"/>
    <property type="project" value="InterPro"/>
</dbReference>
<keyword evidence="3" id="KW-1185">Reference proteome</keyword>
<dbReference type="InterPro" id="IPR000719">
    <property type="entry name" value="Prot_kinase_dom"/>
</dbReference>
<dbReference type="STRING" id="494026.PGLA_04330"/>
<dbReference type="SUPFAM" id="SSF56112">
    <property type="entry name" value="Protein kinase-like (PK-like)"/>
    <property type="match status" value="1"/>
</dbReference>
<name>A0A168N9F9_9BACL</name>
<dbReference type="EMBL" id="LVJH01000003">
    <property type="protein sequence ID" value="OAB45545.1"/>
    <property type="molecule type" value="Genomic_DNA"/>
</dbReference>
<dbReference type="AlphaFoldDB" id="A0A168N9F9"/>
<dbReference type="InterPro" id="IPR011009">
    <property type="entry name" value="Kinase-like_dom_sf"/>
</dbReference>
<dbReference type="PANTHER" id="PTHR24361">
    <property type="entry name" value="MITOGEN-ACTIVATED KINASE KINASE KINASE"/>
    <property type="match status" value="1"/>
</dbReference>
<dbReference type="InterPro" id="IPR008271">
    <property type="entry name" value="Ser/Thr_kinase_AS"/>
</dbReference>
<dbReference type="PROSITE" id="PS50011">
    <property type="entry name" value="PROTEIN_KINASE_DOM"/>
    <property type="match status" value="1"/>
</dbReference>
<dbReference type="Gene3D" id="1.10.510.10">
    <property type="entry name" value="Transferase(Phosphotransferase) domain 1"/>
    <property type="match status" value="1"/>
</dbReference>
<dbReference type="Proteomes" id="UP000076967">
    <property type="component" value="Unassembled WGS sequence"/>
</dbReference>
<dbReference type="InterPro" id="IPR053235">
    <property type="entry name" value="Ser_Thr_kinase"/>
</dbReference>
<feature type="domain" description="Protein kinase" evidence="1">
    <location>
        <begin position="17"/>
        <end position="291"/>
    </location>
</feature>
<comment type="caution">
    <text evidence="2">The sequence shown here is derived from an EMBL/GenBank/DDBJ whole genome shotgun (WGS) entry which is preliminary data.</text>
</comment>
<dbReference type="OrthoDB" id="9788659at2"/>
<organism evidence="2 3">
    <name type="scientific">Paenibacillus glacialis</name>
    <dbReference type="NCBI Taxonomy" id="494026"/>
    <lineage>
        <taxon>Bacteria</taxon>
        <taxon>Bacillati</taxon>
        <taxon>Bacillota</taxon>
        <taxon>Bacilli</taxon>
        <taxon>Bacillales</taxon>
        <taxon>Paenibacillaceae</taxon>
        <taxon>Paenibacillus</taxon>
    </lineage>
</organism>
<dbReference type="PROSITE" id="PS00108">
    <property type="entry name" value="PROTEIN_KINASE_ST"/>
    <property type="match status" value="1"/>
</dbReference>
<gene>
    <name evidence="2" type="ORF">PGLA_04330</name>
</gene>